<sequence>MVKINNDQRVEGDVILGAYGSHRERDMALENYHLWQMGRKNT</sequence>
<dbReference type="EMBL" id="JACHDO010000001">
    <property type="protein sequence ID" value="MBB5491360.1"/>
    <property type="molecule type" value="Genomic_DNA"/>
</dbReference>
<evidence type="ECO:0000313" key="2">
    <source>
        <dbReference type="Proteomes" id="UP000579647"/>
    </source>
</evidence>
<dbReference type="RefSeq" id="WP_281386551.1">
    <property type="nucleotide sequence ID" value="NZ_BAAAKM010000133.1"/>
</dbReference>
<evidence type="ECO:0000313" key="1">
    <source>
        <dbReference type="EMBL" id="MBB5491360.1"/>
    </source>
</evidence>
<protein>
    <submittedName>
        <fullName evidence="1">Uncharacterized protein</fullName>
    </submittedName>
</protein>
<dbReference type="AlphaFoldDB" id="A0A840W398"/>
<keyword evidence="2" id="KW-1185">Reference proteome</keyword>
<reference evidence="1 2" key="1">
    <citation type="submission" date="2020-08" db="EMBL/GenBank/DDBJ databases">
        <title>Sequencing the genomes of 1000 actinobacteria strains.</title>
        <authorList>
            <person name="Klenk H.-P."/>
        </authorList>
    </citation>
    <scope>NUCLEOTIDE SEQUENCE [LARGE SCALE GENOMIC DNA]</scope>
    <source>
        <strain evidence="1 2">DSM 44598</strain>
    </source>
</reference>
<proteinExistence type="predicted"/>
<accession>A0A840W398</accession>
<comment type="caution">
    <text evidence="1">The sequence shown here is derived from an EMBL/GenBank/DDBJ whole genome shotgun (WGS) entry which is preliminary data.</text>
</comment>
<dbReference type="Proteomes" id="UP000579647">
    <property type="component" value="Unassembled WGS sequence"/>
</dbReference>
<gene>
    <name evidence="1" type="ORF">HNR07_002497</name>
</gene>
<name>A0A840W398_9ACTN</name>
<organism evidence="1 2">
    <name type="scientific">Nocardiopsis metallicus</name>
    <dbReference type="NCBI Taxonomy" id="179819"/>
    <lineage>
        <taxon>Bacteria</taxon>
        <taxon>Bacillati</taxon>
        <taxon>Actinomycetota</taxon>
        <taxon>Actinomycetes</taxon>
        <taxon>Streptosporangiales</taxon>
        <taxon>Nocardiopsidaceae</taxon>
        <taxon>Nocardiopsis</taxon>
    </lineage>
</organism>